<comment type="caution">
    <text evidence="7">The sequence shown here is derived from an EMBL/GenBank/DDBJ whole genome shotgun (WGS) entry which is preliminary data.</text>
</comment>
<dbReference type="EMBL" id="SRXV01000001">
    <property type="protein sequence ID" value="TGY93892.1"/>
    <property type="molecule type" value="Genomic_DNA"/>
</dbReference>
<dbReference type="Gene3D" id="3.40.50.150">
    <property type="entry name" value="Vaccinia Virus protein VP39"/>
    <property type="match status" value="1"/>
</dbReference>
<dbReference type="GO" id="GO:0051539">
    <property type="term" value="F:4 iron, 4 sulfur cluster binding"/>
    <property type="evidence" value="ECO:0007669"/>
    <property type="project" value="UniProtKB-KW"/>
</dbReference>
<dbReference type="Gene3D" id="2.40.50.140">
    <property type="entry name" value="Nucleic acid-binding proteins"/>
    <property type="match status" value="1"/>
</dbReference>
<name>A0A4S2HE70_9PROT</name>
<dbReference type="SUPFAM" id="SSF53335">
    <property type="entry name" value="S-adenosyl-L-methionine-dependent methyltransferases"/>
    <property type="match status" value="1"/>
</dbReference>
<dbReference type="Proteomes" id="UP000305451">
    <property type="component" value="Unassembled WGS sequence"/>
</dbReference>
<dbReference type="PROSITE" id="PS51687">
    <property type="entry name" value="SAM_MT_RNA_M5U"/>
    <property type="match status" value="1"/>
</dbReference>
<feature type="active site" description="Nucleophile" evidence="6">
    <location>
        <position position="375"/>
    </location>
</feature>
<comment type="similarity">
    <text evidence="6">Belongs to the class I-like SAM-binding methyltransferase superfamily. RNA M5U methyltransferase family.</text>
</comment>
<accession>A0A4S2HE70</accession>
<dbReference type="PANTHER" id="PTHR11061:SF49">
    <property type="entry name" value="23S RRNA (URACIL(1939)-C(5))-METHYLTRANSFERASE RLMD"/>
    <property type="match status" value="1"/>
</dbReference>
<evidence type="ECO:0000256" key="1">
    <source>
        <dbReference type="ARBA" id="ARBA00022485"/>
    </source>
</evidence>
<keyword evidence="3 6" id="KW-0808">Transferase</keyword>
<keyword evidence="8" id="KW-1185">Reference proteome</keyword>
<dbReference type="RefSeq" id="WP_135943087.1">
    <property type="nucleotide sequence ID" value="NZ_BMEI01000001.1"/>
</dbReference>
<dbReference type="OrthoDB" id="9804590at2"/>
<sequence>MKRRNKNSLPPARVVELEAGRIGARGDAVAEGPVYVPGLLPGERALVEVRGDRGRVKERLSDSEDRVKPFCPIAERCGGCSLQHWSADAYRNWKRSLVVDALAREGVAGEVAPLLHAHGEGRRRATLHARRAGRTLTFGYSERAGHAIVDTKDCPVAHPLIRRSFPALRRLADALVPQKGQVDIAVTATDGGLDVSCDWPGDIVLDHRLTAAELAAKEGWARISLKGEPAAERSTPYVRFGKAKVAPPPGGFLQATAAGEAGLAERAMAAIKGARTVADLYAGCGSFALRAAETAQVLAVEGDDRPLRALRQGADHTQGLKPVQTLHRDLALEPMSVKELEQIDAVILDPPRNGARSQAERLADSLVPVVVSISCNPATFARDAAILIEGGYRMGEVTPVDQFAWTGHVESIAVFTRTHHKLS</sequence>
<keyword evidence="5" id="KW-0411">Iron-sulfur</keyword>
<dbReference type="GO" id="GO:0070475">
    <property type="term" value="P:rRNA base methylation"/>
    <property type="evidence" value="ECO:0007669"/>
    <property type="project" value="TreeGrafter"/>
</dbReference>
<dbReference type="Pfam" id="PF05958">
    <property type="entry name" value="tRNA_U5-meth_tr"/>
    <property type="match status" value="1"/>
</dbReference>
<keyword evidence="4 6" id="KW-0949">S-adenosyl-L-methionine</keyword>
<gene>
    <name evidence="7" type="ORF">E5162_00960</name>
</gene>
<evidence type="ECO:0000256" key="4">
    <source>
        <dbReference type="ARBA" id="ARBA00022691"/>
    </source>
</evidence>
<keyword evidence="1" id="KW-0479">Metal-binding</keyword>
<feature type="binding site" evidence="6">
    <location>
        <position position="281"/>
    </location>
    <ligand>
        <name>S-adenosyl-L-methionine</name>
        <dbReference type="ChEBI" id="CHEBI:59789"/>
    </ligand>
</feature>
<dbReference type="InterPro" id="IPR010280">
    <property type="entry name" value="U5_MeTrfase_fam"/>
</dbReference>
<dbReference type="InterPro" id="IPR029063">
    <property type="entry name" value="SAM-dependent_MTases_sf"/>
</dbReference>
<dbReference type="Gene3D" id="2.40.50.1070">
    <property type="match status" value="1"/>
</dbReference>
<dbReference type="CDD" id="cd02440">
    <property type="entry name" value="AdoMet_MTases"/>
    <property type="match status" value="1"/>
</dbReference>
<feature type="binding site" evidence="6">
    <location>
        <position position="254"/>
    </location>
    <ligand>
        <name>S-adenosyl-L-methionine</name>
        <dbReference type="ChEBI" id="CHEBI:59789"/>
    </ligand>
</feature>
<evidence type="ECO:0000256" key="3">
    <source>
        <dbReference type="ARBA" id="ARBA00022679"/>
    </source>
</evidence>
<protein>
    <submittedName>
        <fullName evidence="7">Class I SAM-dependent RNA methyltransferase</fullName>
    </submittedName>
</protein>
<keyword evidence="1" id="KW-0004">4Fe-4S</keyword>
<keyword evidence="1" id="KW-0408">Iron</keyword>
<evidence type="ECO:0000256" key="6">
    <source>
        <dbReference type="PROSITE-ProRule" id="PRU01024"/>
    </source>
</evidence>
<evidence type="ECO:0000313" key="8">
    <source>
        <dbReference type="Proteomes" id="UP000305451"/>
    </source>
</evidence>
<feature type="binding site" evidence="6">
    <location>
        <position position="301"/>
    </location>
    <ligand>
        <name>S-adenosyl-L-methionine</name>
        <dbReference type="ChEBI" id="CHEBI:59789"/>
    </ligand>
</feature>
<evidence type="ECO:0000256" key="5">
    <source>
        <dbReference type="ARBA" id="ARBA00023014"/>
    </source>
</evidence>
<keyword evidence="2 6" id="KW-0489">Methyltransferase</keyword>
<dbReference type="InterPro" id="IPR012340">
    <property type="entry name" value="NA-bd_OB-fold"/>
</dbReference>
<evidence type="ECO:0000256" key="2">
    <source>
        <dbReference type="ARBA" id="ARBA00022603"/>
    </source>
</evidence>
<proteinExistence type="inferred from homology"/>
<reference evidence="7 8" key="1">
    <citation type="journal article" date="2013" name="Int. J. Syst. Evol. Microbiol.">
        <title>Marinicauda pacifica gen. nov., sp. nov., a prosthecate alphaproteobacterium of the family Hyphomonadaceae isolated from deep seawater.</title>
        <authorList>
            <person name="Zhang X.Y."/>
            <person name="Li G.W."/>
            <person name="Wang C.S."/>
            <person name="Zhang Y.J."/>
            <person name="Xu X.W."/>
            <person name="Li H."/>
            <person name="Liu A."/>
            <person name="Liu C."/>
            <person name="Xie B.B."/>
            <person name="Qin Q.L."/>
            <person name="Xu Z."/>
            <person name="Chen X.L."/>
            <person name="Zhou B.C."/>
            <person name="Zhang Y.Z."/>
        </authorList>
    </citation>
    <scope>NUCLEOTIDE SEQUENCE [LARGE SCALE GENOMIC DNA]</scope>
    <source>
        <strain evidence="7 8">P-1 km-3</strain>
    </source>
</reference>
<feature type="binding site" evidence="6">
    <location>
        <position position="349"/>
    </location>
    <ligand>
        <name>S-adenosyl-L-methionine</name>
        <dbReference type="ChEBI" id="CHEBI:59789"/>
    </ligand>
</feature>
<dbReference type="AlphaFoldDB" id="A0A4S2HE70"/>
<dbReference type="PANTHER" id="PTHR11061">
    <property type="entry name" value="RNA M5U METHYLTRANSFERASE"/>
    <property type="match status" value="1"/>
</dbReference>
<evidence type="ECO:0000313" key="7">
    <source>
        <dbReference type="EMBL" id="TGY93892.1"/>
    </source>
</evidence>
<organism evidence="7 8">
    <name type="scientific">Marinicauda pacifica</name>
    <dbReference type="NCBI Taxonomy" id="1133559"/>
    <lineage>
        <taxon>Bacteria</taxon>
        <taxon>Pseudomonadati</taxon>
        <taxon>Pseudomonadota</taxon>
        <taxon>Alphaproteobacteria</taxon>
        <taxon>Maricaulales</taxon>
        <taxon>Maricaulaceae</taxon>
        <taxon>Marinicauda</taxon>
    </lineage>
</organism>
<dbReference type="GO" id="GO:0070041">
    <property type="term" value="F:rRNA (uridine-C5-)-methyltransferase activity"/>
    <property type="evidence" value="ECO:0007669"/>
    <property type="project" value="TreeGrafter"/>
</dbReference>